<keyword evidence="2" id="KW-0812">Transmembrane</keyword>
<evidence type="ECO:0000256" key="1">
    <source>
        <dbReference type="SAM" id="MobiDB-lite"/>
    </source>
</evidence>
<organism evidence="3 4">
    <name type="scientific">Agrocybe pediades</name>
    <dbReference type="NCBI Taxonomy" id="84607"/>
    <lineage>
        <taxon>Eukaryota</taxon>
        <taxon>Fungi</taxon>
        <taxon>Dikarya</taxon>
        <taxon>Basidiomycota</taxon>
        <taxon>Agaricomycotina</taxon>
        <taxon>Agaricomycetes</taxon>
        <taxon>Agaricomycetidae</taxon>
        <taxon>Agaricales</taxon>
        <taxon>Agaricineae</taxon>
        <taxon>Strophariaceae</taxon>
        <taxon>Agrocybe</taxon>
    </lineage>
</organism>
<feature type="region of interest" description="Disordered" evidence="1">
    <location>
        <begin position="1"/>
        <end position="22"/>
    </location>
</feature>
<gene>
    <name evidence="3" type="ORF">D9613_006971</name>
</gene>
<accession>A0A8H4QHC7</accession>
<dbReference type="EMBL" id="JAACJL010000058">
    <property type="protein sequence ID" value="KAF4610938.1"/>
    <property type="molecule type" value="Genomic_DNA"/>
</dbReference>
<name>A0A8H4QHC7_9AGAR</name>
<sequence length="213" mass="25025">MPSTIPQKAQDRKHLDSRHSKSVLDSSVISTSKVEAALRRNIYRNNIRNEHLMKDLESKLTEDLSNFRAIDSIINEVYIGLQRNCQRAESSLKQQVPQIQMELGIAMETLQDLQESLPRTDKEVTHIRKVYKSGRDKATALVSHLTWLNTEFYERWRSIIFTSSSPVSWRWKIYLRTMFVVSFILCSWLFWIALTGAYRAHRHRLVWGEKLMS</sequence>
<protein>
    <submittedName>
        <fullName evidence="3">Uncharacterized protein</fullName>
    </submittedName>
</protein>
<feature type="compositionally biased region" description="Basic and acidic residues" evidence="1">
    <location>
        <begin position="9"/>
        <end position="19"/>
    </location>
</feature>
<evidence type="ECO:0000256" key="2">
    <source>
        <dbReference type="SAM" id="Phobius"/>
    </source>
</evidence>
<keyword evidence="4" id="KW-1185">Reference proteome</keyword>
<comment type="caution">
    <text evidence="3">The sequence shown here is derived from an EMBL/GenBank/DDBJ whole genome shotgun (WGS) entry which is preliminary data.</text>
</comment>
<dbReference type="AlphaFoldDB" id="A0A8H4QHC7"/>
<keyword evidence="2" id="KW-1133">Transmembrane helix</keyword>
<reference evidence="3 4" key="1">
    <citation type="submission" date="2019-12" db="EMBL/GenBank/DDBJ databases">
        <authorList>
            <person name="Floudas D."/>
            <person name="Bentzer J."/>
            <person name="Ahren D."/>
            <person name="Johansson T."/>
            <person name="Persson P."/>
            <person name="Tunlid A."/>
        </authorList>
    </citation>
    <scope>NUCLEOTIDE SEQUENCE [LARGE SCALE GENOMIC DNA]</scope>
    <source>
        <strain evidence="3 4">CBS 102.39</strain>
    </source>
</reference>
<feature type="transmembrane region" description="Helical" evidence="2">
    <location>
        <begin position="173"/>
        <end position="194"/>
    </location>
</feature>
<evidence type="ECO:0000313" key="4">
    <source>
        <dbReference type="Proteomes" id="UP000521872"/>
    </source>
</evidence>
<dbReference type="Proteomes" id="UP000521872">
    <property type="component" value="Unassembled WGS sequence"/>
</dbReference>
<keyword evidence="2" id="KW-0472">Membrane</keyword>
<evidence type="ECO:0000313" key="3">
    <source>
        <dbReference type="EMBL" id="KAF4610938.1"/>
    </source>
</evidence>
<proteinExistence type="predicted"/>